<protein>
    <submittedName>
        <fullName evidence="2">DUF3054 family protein</fullName>
    </submittedName>
</protein>
<dbReference type="InterPro" id="IPR021414">
    <property type="entry name" value="DUF3054"/>
</dbReference>
<name>A0A7K3M2K6_9ACTN</name>
<feature type="transmembrane region" description="Helical" evidence="1">
    <location>
        <begin position="12"/>
        <end position="31"/>
    </location>
</feature>
<feature type="transmembrane region" description="Helical" evidence="1">
    <location>
        <begin position="76"/>
        <end position="96"/>
    </location>
</feature>
<dbReference type="AlphaFoldDB" id="A0A7K3M2K6"/>
<feature type="transmembrane region" description="Helical" evidence="1">
    <location>
        <begin position="51"/>
        <end position="69"/>
    </location>
</feature>
<dbReference type="EMBL" id="WLZY01000002">
    <property type="protein sequence ID" value="NDL57152.1"/>
    <property type="molecule type" value="Genomic_DNA"/>
</dbReference>
<reference evidence="2 3" key="1">
    <citation type="submission" date="2019-11" db="EMBL/GenBank/DDBJ databases">
        <authorList>
            <person name="Li X.-J."/>
            <person name="Feng X.-M."/>
        </authorList>
    </citation>
    <scope>NUCLEOTIDE SEQUENCE [LARGE SCALE GENOMIC DNA]</scope>
    <source>
        <strain evidence="2 3">XMNu-373</strain>
    </source>
</reference>
<keyword evidence="1" id="KW-1133">Transmembrane helix</keyword>
<keyword evidence="3" id="KW-1185">Reference proteome</keyword>
<feature type="transmembrane region" description="Helical" evidence="1">
    <location>
        <begin position="102"/>
        <end position="123"/>
    </location>
</feature>
<accession>A0A7K3M2K6</accession>
<organism evidence="2 3">
    <name type="scientific">Phytoactinopolyspora mesophila</name>
    <dbReference type="NCBI Taxonomy" id="2650750"/>
    <lineage>
        <taxon>Bacteria</taxon>
        <taxon>Bacillati</taxon>
        <taxon>Actinomycetota</taxon>
        <taxon>Actinomycetes</taxon>
        <taxon>Jiangellales</taxon>
        <taxon>Jiangellaceae</taxon>
        <taxon>Phytoactinopolyspora</taxon>
    </lineage>
</organism>
<keyword evidence="1" id="KW-0812">Transmembrane</keyword>
<keyword evidence="1" id="KW-0472">Membrane</keyword>
<dbReference type="Proteomes" id="UP000460435">
    <property type="component" value="Unassembled WGS sequence"/>
</dbReference>
<proteinExistence type="predicted"/>
<evidence type="ECO:0000313" key="3">
    <source>
        <dbReference type="Proteomes" id="UP000460435"/>
    </source>
</evidence>
<evidence type="ECO:0000256" key="1">
    <source>
        <dbReference type="SAM" id="Phobius"/>
    </source>
</evidence>
<gene>
    <name evidence="2" type="ORF">F7O44_08725</name>
</gene>
<evidence type="ECO:0000313" key="2">
    <source>
        <dbReference type="EMBL" id="NDL57152.1"/>
    </source>
</evidence>
<sequence>MRAAKTWPASGRSIWTAALVDLVIALGFVLAGRGTHDGPALVGDPQGFAESAWPFVVAAAVGWLVTRAWRWPLSPVRAGVGIWAATVVVGMSLRAVSGQGTALPFVIVAPLTLAALLIGWRVVARRFLAARPPDP</sequence>
<dbReference type="Pfam" id="PF11255">
    <property type="entry name" value="DUF3054"/>
    <property type="match status" value="1"/>
</dbReference>
<comment type="caution">
    <text evidence="2">The sequence shown here is derived from an EMBL/GenBank/DDBJ whole genome shotgun (WGS) entry which is preliminary data.</text>
</comment>